<comment type="caution">
    <text evidence="5">The sequence shown here is derived from an EMBL/GenBank/DDBJ whole genome shotgun (WGS) entry which is preliminary data.</text>
</comment>
<evidence type="ECO:0000259" key="4">
    <source>
        <dbReference type="PROSITE" id="PS51763"/>
    </source>
</evidence>
<sequence>MSDADYKKVLQCVQVSIMDTLSGKTKDHEAPADITISDDENTYVFTNSTFKTGGNFARTFSKPGFNIKLSKKFYDRKSFRLRADVNDRSHLRQKIVCDISNRIGLPSTQSTYVRLTINENLYGVYTLMDSVKPANIKQIYNVKTDKEDLKLYKCDINGFDMSSKTANHCLNETGEDEKEISEFKEFMKQVDNAKTVDDLDKFMNVDIFLKSIALEWIIGSFDHLLVMGHNIYFYKNEINNKWDIFYYDFDNTLGVSLNENLWFSTGKNKGVKDFSKLSFKQFTNDQKIFDIAVNNDSTRFKKNLKEILTYGFNPVLLNPHIDDIKSYISPYVKEEFIPINGELPGRVNKIGMPYTSSYEIYEKSSEYETIYSKDDGPTPGVKGWIKSSFENACERYGLNQEQILKDAVTLKPTSFFTKIKNNISPYESNEEPVEYKKCWAEKLGYSCCQGCHVIYVDNDGEWGVENNAWCGINQC</sequence>
<reference evidence="5 6" key="2">
    <citation type="submission" date="2016-08" db="EMBL/GenBank/DDBJ databases">
        <title>Pervasive Adenine N6-methylation of Active Genes in Fungi.</title>
        <authorList>
            <consortium name="DOE Joint Genome Institute"/>
            <person name="Mondo S.J."/>
            <person name="Dannebaum R.O."/>
            <person name="Kuo R.C."/>
            <person name="Labutti K."/>
            <person name="Haridas S."/>
            <person name="Kuo A."/>
            <person name="Salamov A."/>
            <person name="Ahrendt S.R."/>
            <person name="Lipzen A."/>
            <person name="Sullivan W."/>
            <person name="Andreopoulos W.B."/>
            <person name="Clum A."/>
            <person name="Lindquist E."/>
            <person name="Daum C."/>
            <person name="Ramamoorthy G.K."/>
            <person name="Gryganskyi A."/>
            <person name="Culley D."/>
            <person name="Magnuson J.K."/>
            <person name="James T.Y."/>
            <person name="O'Malley M.A."/>
            <person name="Stajich J.E."/>
            <person name="Spatafora J.W."/>
            <person name="Visel A."/>
            <person name="Grigoriev I.V."/>
        </authorList>
    </citation>
    <scope>NUCLEOTIDE SEQUENCE [LARGE SCALE GENOMIC DNA]</scope>
    <source>
        <strain evidence="5 6">S4</strain>
    </source>
</reference>
<dbReference type="PANTHER" id="PTHR40050">
    <property type="entry name" value="INNER SPORE COAT PROTEIN H"/>
    <property type="match status" value="1"/>
</dbReference>
<dbReference type="GO" id="GO:0016787">
    <property type="term" value="F:hydrolase activity"/>
    <property type="evidence" value="ECO:0007669"/>
    <property type="project" value="UniProtKB-KW"/>
</dbReference>
<dbReference type="SUPFAM" id="SSF64571">
    <property type="entry name" value="Cellulose docking domain, dockering"/>
    <property type="match status" value="1"/>
</dbReference>
<evidence type="ECO:0000256" key="3">
    <source>
        <dbReference type="ARBA" id="ARBA00022801"/>
    </source>
</evidence>
<dbReference type="AlphaFoldDB" id="A0A1Y1X218"/>
<evidence type="ECO:0000256" key="2">
    <source>
        <dbReference type="ARBA" id="ARBA00022737"/>
    </source>
</evidence>
<dbReference type="Pfam" id="PF02013">
    <property type="entry name" value="CBM_10"/>
    <property type="match status" value="1"/>
</dbReference>
<evidence type="ECO:0000256" key="1">
    <source>
        <dbReference type="ARBA" id="ARBA00022729"/>
    </source>
</evidence>
<gene>
    <name evidence="5" type="ORF">BCR32DRAFT_234193</name>
</gene>
<accession>A0A1Y1X218</accession>
<name>A0A1Y1X218_9FUNG</name>
<dbReference type="PROSITE" id="PS51763">
    <property type="entry name" value="CBM10"/>
    <property type="match status" value="1"/>
</dbReference>
<keyword evidence="1" id="KW-0732">Signal</keyword>
<organism evidence="5 6">
    <name type="scientific">Anaeromyces robustus</name>
    <dbReference type="NCBI Taxonomy" id="1754192"/>
    <lineage>
        <taxon>Eukaryota</taxon>
        <taxon>Fungi</taxon>
        <taxon>Fungi incertae sedis</taxon>
        <taxon>Chytridiomycota</taxon>
        <taxon>Chytridiomycota incertae sedis</taxon>
        <taxon>Neocallimastigomycetes</taxon>
        <taxon>Neocallimastigales</taxon>
        <taxon>Neocallimastigaceae</taxon>
        <taxon>Anaeromyces</taxon>
    </lineage>
</organism>
<reference evidence="5 6" key="1">
    <citation type="submission" date="2016-08" db="EMBL/GenBank/DDBJ databases">
        <title>A Parts List for Fungal Cellulosomes Revealed by Comparative Genomics.</title>
        <authorList>
            <consortium name="DOE Joint Genome Institute"/>
            <person name="Haitjema C.H."/>
            <person name="Gilmore S.P."/>
            <person name="Henske J.K."/>
            <person name="Solomon K.V."/>
            <person name="De Groot R."/>
            <person name="Kuo A."/>
            <person name="Mondo S.J."/>
            <person name="Salamov A.A."/>
            <person name="Labutti K."/>
            <person name="Zhao Z."/>
            <person name="Chiniquy J."/>
            <person name="Barry K."/>
            <person name="Brewer H.M."/>
            <person name="Purvine S.O."/>
            <person name="Wright A.T."/>
            <person name="Boxma B."/>
            <person name="Van Alen T."/>
            <person name="Hackstein J.H."/>
            <person name="Baker S.E."/>
            <person name="Grigoriev I.V."/>
            <person name="O'Malley M.A."/>
        </authorList>
    </citation>
    <scope>NUCLEOTIDE SEQUENCE [LARGE SCALE GENOMIC DNA]</scope>
    <source>
        <strain evidence="5 6">S4</strain>
    </source>
</reference>
<keyword evidence="6" id="KW-1185">Reference proteome</keyword>
<dbReference type="PANTHER" id="PTHR40050:SF1">
    <property type="entry name" value="INNER SPORE COAT PROTEIN H"/>
    <property type="match status" value="1"/>
</dbReference>
<dbReference type="InterPro" id="IPR002883">
    <property type="entry name" value="CBM10/Dockerin_dom"/>
</dbReference>
<proteinExistence type="predicted"/>
<protein>
    <recommendedName>
        <fullName evidence="4">CBM10 domain-containing protein</fullName>
    </recommendedName>
</protein>
<dbReference type="Gene3D" id="3.90.1220.10">
    <property type="entry name" value="Cellulose docking domain, dockering"/>
    <property type="match status" value="1"/>
</dbReference>
<evidence type="ECO:0000313" key="6">
    <source>
        <dbReference type="Proteomes" id="UP000193944"/>
    </source>
</evidence>
<dbReference type="Proteomes" id="UP000193944">
    <property type="component" value="Unassembled WGS sequence"/>
</dbReference>
<dbReference type="InterPro" id="IPR014867">
    <property type="entry name" value="Spore_coat_CotH_CotH2/3/7"/>
</dbReference>
<keyword evidence="2" id="KW-0677">Repeat</keyword>
<dbReference type="OrthoDB" id="10267127at2759"/>
<dbReference type="InterPro" id="IPR009034">
    <property type="entry name" value="Dockerin_dom_fun_sf"/>
</dbReference>
<feature type="domain" description="CBM10" evidence="4">
    <location>
        <begin position="437"/>
        <end position="473"/>
    </location>
</feature>
<dbReference type="EMBL" id="MCFG01000178">
    <property type="protein sequence ID" value="ORX79374.1"/>
    <property type="molecule type" value="Genomic_DNA"/>
</dbReference>
<dbReference type="Pfam" id="PF08757">
    <property type="entry name" value="CotH"/>
    <property type="match status" value="1"/>
</dbReference>
<evidence type="ECO:0000313" key="5">
    <source>
        <dbReference type="EMBL" id="ORX79374.1"/>
    </source>
</evidence>
<keyword evidence="3" id="KW-0378">Hydrolase</keyword>